<feature type="transmembrane region" description="Helical" evidence="5">
    <location>
        <begin position="31"/>
        <end position="57"/>
    </location>
</feature>
<feature type="transmembrane region" description="Helical" evidence="5">
    <location>
        <begin position="723"/>
        <end position="743"/>
    </location>
</feature>
<feature type="transmembrane region" description="Helical" evidence="5">
    <location>
        <begin position="189"/>
        <end position="210"/>
    </location>
</feature>
<gene>
    <name evidence="7" type="ORF">CVT24_010975</name>
</gene>
<feature type="transmembrane region" description="Helical" evidence="5">
    <location>
        <begin position="783"/>
        <end position="806"/>
    </location>
</feature>
<dbReference type="Proteomes" id="UP000284842">
    <property type="component" value="Unassembled WGS sequence"/>
</dbReference>
<keyword evidence="8" id="KW-1185">Reference proteome</keyword>
<dbReference type="SUPFAM" id="SSF103473">
    <property type="entry name" value="MFS general substrate transporter"/>
    <property type="match status" value="2"/>
</dbReference>
<sequence>MTVLPTEQSPLLEDARQKDVYDIFPSSQKKIILATVSFTGLIPRWCFFSILLATFIYRIFSMQMSSLCWRNVCAFHTGHCEGPKFNWVGDQVIPELHRHLAVSLSVFAASLGSLLGASYSTFYGRRPVYITCLPLLFIGSCGVASATTVPSLMTWRFVQAIGASPGMAVGTGVIGDIYRLEERGTAMGIFFAAVLLGPALAPFAGGFAAYYFSWRLMQFTLGIIGIIAFVLILYFLPETSHPGGRGIDKVDRSSLPSWRPVWLNPLRPAGLLRSPNLLAVTFAGLTTLLTDYVLLVPIAYTIGVKYKIDNAALIGACFLPAGVGNMIGAPLAGRYSDYLVIKYRKARGGKWYPEDRLRGTLIGGFVMVPLSVLFAGIITHYVPGKVGLILNLLCLFVNGLGVDFVLSPSAAYFVDLMHSRSAEAMAANNGFRSMVMAVMIAGIVPMIEKYGVLITNLCAALFAWIGFMYVIHFYGSRFATATNLEQWLMWDSPLKKIIKGYRVIANLKLNSPDSFLPLLALGPYNDREVSKHWMENTPLLNDEAQAKRDAVYRRFSNGRKAAIVAMVSACGLIPLTERDAVFVVGTFTPSIPQIAKEMNSTGPVVNLAVSLSALASSVGGLIGSSYSTYYGRRPVYLYCLPVLMMGSIGVALARSIPTLLFWRFFQSMGASPGLVLGAGAIGDIYKLEHRGRAMSVFFSACLLGPSLAPVAGGTVTYYYSWRLMQGSLGVLGFVVWVMMVKFFPETSQPGARGIDKALEKGEKPGFVMINPLRPLWLLRSPTLFAIGLITSSSLLTWFALIVPLAYTLGRRYNIPNDALIGACFIPGGLGTMCGAPLIGRISDRTVIEWRKKRGGVWYPEDRLRAAVIPLAIITPTSVMLFGFANRYIDGTPGLICCLVIFFFNGVGVEMVWGPVAAYLVDVLHSRSTESLAATGALRSLFMAMGIAVVLPSINSIGIVATNVIVAAVSWLGFCILITMIRHGEKMRRMVDVGFSTVNDN</sequence>
<dbReference type="EMBL" id="NHTK01000527">
    <property type="protein sequence ID" value="PPR07074.1"/>
    <property type="molecule type" value="Genomic_DNA"/>
</dbReference>
<feature type="transmembrane region" description="Helical" evidence="5">
    <location>
        <begin position="388"/>
        <end position="414"/>
    </location>
</feature>
<dbReference type="GO" id="GO:0022857">
    <property type="term" value="F:transmembrane transporter activity"/>
    <property type="evidence" value="ECO:0007669"/>
    <property type="project" value="InterPro"/>
</dbReference>
<feature type="transmembrane region" description="Helical" evidence="5">
    <location>
        <begin position="277"/>
        <end position="300"/>
    </location>
</feature>
<feature type="transmembrane region" description="Helical" evidence="5">
    <location>
        <begin position="604"/>
        <end position="623"/>
    </location>
</feature>
<feature type="transmembrane region" description="Helical" evidence="5">
    <location>
        <begin position="863"/>
        <end position="884"/>
    </location>
</feature>
<reference evidence="7 8" key="1">
    <citation type="journal article" date="2018" name="Evol. Lett.">
        <title>Horizontal gene cluster transfer increased hallucinogenic mushroom diversity.</title>
        <authorList>
            <person name="Reynolds H.T."/>
            <person name="Vijayakumar V."/>
            <person name="Gluck-Thaler E."/>
            <person name="Korotkin H.B."/>
            <person name="Matheny P.B."/>
            <person name="Slot J.C."/>
        </authorList>
    </citation>
    <scope>NUCLEOTIDE SEQUENCE [LARGE SCALE GENOMIC DNA]</scope>
    <source>
        <strain evidence="7 8">2629</strain>
    </source>
</reference>
<feature type="transmembrane region" description="Helical" evidence="5">
    <location>
        <begin position="890"/>
        <end position="919"/>
    </location>
</feature>
<feature type="transmembrane region" description="Helical" evidence="5">
    <location>
        <begin position="693"/>
        <end position="711"/>
    </location>
</feature>
<dbReference type="InterPro" id="IPR036259">
    <property type="entry name" value="MFS_trans_sf"/>
</dbReference>
<evidence type="ECO:0000256" key="2">
    <source>
        <dbReference type="ARBA" id="ARBA00022692"/>
    </source>
</evidence>
<feature type="transmembrane region" description="Helical" evidence="5">
    <location>
        <begin position="128"/>
        <end position="149"/>
    </location>
</feature>
<feature type="transmembrane region" description="Helical" evidence="5">
    <location>
        <begin position="357"/>
        <end position="382"/>
    </location>
</feature>
<keyword evidence="4 5" id="KW-0472">Membrane</keyword>
<comment type="caution">
    <text evidence="7">The sequence shown here is derived from an EMBL/GenBank/DDBJ whole genome shotgun (WGS) entry which is preliminary data.</text>
</comment>
<feature type="transmembrane region" description="Helical" evidence="5">
    <location>
        <begin position="426"/>
        <end position="447"/>
    </location>
</feature>
<dbReference type="GO" id="GO:0005886">
    <property type="term" value="C:plasma membrane"/>
    <property type="evidence" value="ECO:0007669"/>
    <property type="project" value="TreeGrafter"/>
</dbReference>
<feature type="transmembrane region" description="Helical" evidence="5">
    <location>
        <begin position="635"/>
        <end position="654"/>
    </location>
</feature>
<name>A0A409YVM8_9AGAR</name>
<dbReference type="PANTHER" id="PTHR23502:SF64">
    <property type="entry name" value="TRANSPORTER, PUTATIVE (AFU_ORTHOLOGUE AFUA_3G11760)-RELATED"/>
    <property type="match status" value="1"/>
</dbReference>
<feature type="domain" description="Major facilitator superfamily (MFS) profile" evidence="6">
    <location>
        <begin position="563"/>
        <end position="984"/>
    </location>
</feature>
<proteinExistence type="predicted"/>
<organism evidence="7 8">
    <name type="scientific">Panaeolus cyanescens</name>
    <dbReference type="NCBI Taxonomy" id="181874"/>
    <lineage>
        <taxon>Eukaryota</taxon>
        <taxon>Fungi</taxon>
        <taxon>Dikarya</taxon>
        <taxon>Basidiomycota</taxon>
        <taxon>Agaricomycotina</taxon>
        <taxon>Agaricomycetes</taxon>
        <taxon>Agaricomycetidae</taxon>
        <taxon>Agaricales</taxon>
        <taxon>Agaricineae</taxon>
        <taxon>Galeropsidaceae</taxon>
        <taxon>Panaeolus</taxon>
    </lineage>
</organism>
<dbReference type="STRING" id="181874.A0A409YVM8"/>
<evidence type="ECO:0000256" key="1">
    <source>
        <dbReference type="ARBA" id="ARBA00004141"/>
    </source>
</evidence>
<dbReference type="InterPro" id="IPR011701">
    <property type="entry name" value="MFS"/>
</dbReference>
<dbReference type="Pfam" id="PF07690">
    <property type="entry name" value="MFS_1"/>
    <property type="match status" value="2"/>
</dbReference>
<feature type="transmembrane region" description="Helical" evidence="5">
    <location>
        <begin position="956"/>
        <end position="980"/>
    </location>
</feature>
<dbReference type="Gene3D" id="1.20.1250.20">
    <property type="entry name" value="MFS general substrate transporter like domains"/>
    <property type="match status" value="1"/>
</dbReference>
<feature type="transmembrane region" description="Helical" evidence="5">
    <location>
        <begin position="660"/>
        <end position="681"/>
    </location>
</feature>
<feature type="transmembrane region" description="Helical" evidence="5">
    <location>
        <begin position="312"/>
        <end position="336"/>
    </location>
</feature>
<feature type="transmembrane region" description="Helical" evidence="5">
    <location>
        <begin position="453"/>
        <end position="474"/>
    </location>
</feature>
<dbReference type="InterPro" id="IPR020846">
    <property type="entry name" value="MFS_dom"/>
</dbReference>
<evidence type="ECO:0000313" key="7">
    <source>
        <dbReference type="EMBL" id="PPR07074.1"/>
    </source>
</evidence>
<dbReference type="PANTHER" id="PTHR23502">
    <property type="entry name" value="MAJOR FACILITATOR SUPERFAMILY"/>
    <property type="match status" value="1"/>
</dbReference>
<evidence type="ECO:0000256" key="5">
    <source>
        <dbReference type="SAM" id="Phobius"/>
    </source>
</evidence>
<evidence type="ECO:0000256" key="4">
    <source>
        <dbReference type="ARBA" id="ARBA00023136"/>
    </source>
</evidence>
<feature type="transmembrane region" description="Helical" evidence="5">
    <location>
        <begin position="216"/>
        <end position="236"/>
    </location>
</feature>
<dbReference type="Gene3D" id="1.20.1720.10">
    <property type="entry name" value="Multidrug resistance protein D"/>
    <property type="match status" value="1"/>
</dbReference>
<feature type="transmembrane region" description="Helical" evidence="5">
    <location>
        <begin position="818"/>
        <end position="842"/>
    </location>
</feature>
<feature type="transmembrane region" description="Helical" evidence="5">
    <location>
        <begin position="931"/>
        <end position="950"/>
    </location>
</feature>
<evidence type="ECO:0000256" key="3">
    <source>
        <dbReference type="ARBA" id="ARBA00022989"/>
    </source>
</evidence>
<dbReference type="PROSITE" id="PS50850">
    <property type="entry name" value="MFS"/>
    <property type="match status" value="2"/>
</dbReference>
<evidence type="ECO:0000259" key="6">
    <source>
        <dbReference type="PROSITE" id="PS50850"/>
    </source>
</evidence>
<dbReference type="InParanoid" id="A0A409YVM8"/>
<dbReference type="OrthoDB" id="3066029at2759"/>
<dbReference type="AlphaFoldDB" id="A0A409YVM8"/>
<protein>
    <recommendedName>
        <fullName evidence="6">Major facilitator superfamily (MFS) profile domain-containing protein</fullName>
    </recommendedName>
</protein>
<keyword evidence="2 5" id="KW-0812">Transmembrane</keyword>
<feature type="domain" description="Major facilitator superfamily (MFS) profile" evidence="6">
    <location>
        <begin position="49"/>
        <end position="478"/>
    </location>
</feature>
<evidence type="ECO:0000313" key="8">
    <source>
        <dbReference type="Proteomes" id="UP000284842"/>
    </source>
</evidence>
<comment type="subcellular location">
    <subcellularLocation>
        <location evidence="1">Membrane</location>
        <topology evidence="1">Multi-pass membrane protein</topology>
    </subcellularLocation>
</comment>
<accession>A0A409YVM8</accession>
<keyword evidence="3 5" id="KW-1133">Transmembrane helix</keyword>